<name>A0A4P8IDM3_9FIRM</name>
<gene>
    <name evidence="7" type="ORF">AR1Y2_0350</name>
</gene>
<evidence type="ECO:0000256" key="5">
    <source>
        <dbReference type="SAM" id="Phobius"/>
    </source>
</evidence>
<evidence type="ECO:0000256" key="3">
    <source>
        <dbReference type="ARBA" id="ARBA00022989"/>
    </source>
</evidence>
<dbReference type="Pfam" id="PF12698">
    <property type="entry name" value="ABC2_membrane_3"/>
    <property type="match status" value="1"/>
</dbReference>
<accession>A0A4P8IDM3</accession>
<evidence type="ECO:0000256" key="2">
    <source>
        <dbReference type="ARBA" id="ARBA00022692"/>
    </source>
</evidence>
<organism evidence="7 8">
    <name type="scientific">Anaerostipes rhamnosivorans</name>
    <dbReference type="NCBI Taxonomy" id="1229621"/>
    <lineage>
        <taxon>Bacteria</taxon>
        <taxon>Bacillati</taxon>
        <taxon>Bacillota</taxon>
        <taxon>Clostridia</taxon>
        <taxon>Lachnospirales</taxon>
        <taxon>Lachnospiraceae</taxon>
        <taxon>Anaerostipes</taxon>
    </lineage>
</organism>
<evidence type="ECO:0000256" key="1">
    <source>
        <dbReference type="ARBA" id="ARBA00004141"/>
    </source>
</evidence>
<dbReference type="OrthoDB" id="3182222at2"/>
<dbReference type="InterPro" id="IPR013525">
    <property type="entry name" value="ABC2_TM"/>
</dbReference>
<keyword evidence="3 5" id="KW-1133">Transmembrane helix</keyword>
<evidence type="ECO:0000313" key="7">
    <source>
        <dbReference type="EMBL" id="QCP33804.1"/>
    </source>
</evidence>
<comment type="subcellular location">
    <subcellularLocation>
        <location evidence="1">Membrane</location>
        <topology evidence="1">Multi-pass membrane protein</topology>
    </subcellularLocation>
</comment>
<feature type="transmembrane region" description="Helical" evidence="5">
    <location>
        <begin position="163"/>
        <end position="182"/>
    </location>
</feature>
<feature type="transmembrane region" description="Helical" evidence="5">
    <location>
        <begin position="97"/>
        <end position="122"/>
    </location>
</feature>
<dbReference type="RefSeq" id="WP_137327430.1">
    <property type="nucleotide sequence ID" value="NZ_CP040058.1"/>
</dbReference>
<reference evidence="7 8" key="1">
    <citation type="submission" date="2019-05" db="EMBL/GenBank/DDBJ databases">
        <title>Complete genome sequencing of Anaerostipes rhamnosivorans.</title>
        <authorList>
            <person name="Bui T.P.N."/>
            <person name="de Vos W.M."/>
        </authorList>
    </citation>
    <scope>NUCLEOTIDE SEQUENCE [LARGE SCALE GENOMIC DNA]</scope>
    <source>
        <strain evidence="7 8">1y2</strain>
    </source>
</reference>
<dbReference type="KEGG" id="arf:AR1Y2_0350"/>
<feature type="domain" description="ABC-2 type transporter transmembrane" evidence="6">
    <location>
        <begin position="68"/>
        <end position="233"/>
    </location>
</feature>
<feature type="transmembrane region" description="Helical" evidence="5">
    <location>
        <begin position="216"/>
        <end position="235"/>
    </location>
</feature>
<feature type="transmembrane region" description="Helical" evidence="5">
    <location>
        <begin position="52"/>
        <end position="76"/>
    </location>
</feature>
<dbReference type="GO" id="GO:0016020">
    <property type="term" value="C:membrane"/>
    <property type="evidence" value="ECO:0007669"/>
    <property type="project" value="UniProtKB-SubCell"/>
</dbReference>
<keyword evidence="2 5" id="KW-0812">Transmembrane</keyword>
<dbReference type="GO" id="GO:0140359">
    <property type="term" value="F:ABC-type transporter activity"/>
    <property type="evidence" value="ECO:0007669"/>
    <property type="project" value="InterPro"/>
</dbReference>
<keyword evidence="4 5" id="KW-0472">Membrane</keyword>
<proteinExistence type="predicted"/>
<feature type="transmembrane region" description="Helical" evidence="5">
    <location>
        <begin position="128"/>
        <end position="151"/>
    </location>
</feature>
<dbReference type="Proteomes" id="UP000298653">
    <property type="component" value="Chromosome"/>
</dbReference>
<protein>
    <submittedName>
        <fullName evidence="7">Membrane spanning protein</fullName>
    </submittedName>
</protein>
<sequence length="243" mass="27056">MKLRGRIIKALMKKDFRMLSGNKNAFFILLLPILFCVLYTKVLPIGDQAGQIYPLALCEVLNLVCAPISLLSMMVAEEKEKNTLRTLIMSDVRAMEFLASKMFVVLLLMEVVSVANFLIVGIGMKYFAGYLLISTLASIGILFLGASVGIMSENQMSTGTISTPLMLLLMLPPMFAGMNNVLEKIAFCLPTNAFVEIMNREYYQKAAFLSGSNLKYYAVCLVWILIGIVVFNIIYKKRGVDSQ</sequence>
<feature type="transmembrane region" description="Helical" evidence="5">
    <location>
        <begin position="21"/>
        <end position="40"/>
    </location>
</feature>
<evidence type="ECO:0000259" key="6">
    <source>
        <dbReference type="Pfam" id="PF12698"/>
    </source>
</evidence>
<evidence type="ECO:0000313" key="8">
    <source>
        <dbReference type="Proteomes" id="UP000298653"/>
    </source>
</evidence>
<dbReference type="EMBL" id="CP040058">
    <property type="protein sequence ID" value="QCP33804.1"/>
    <property type="molecule type" value="Genomic_DNA"/>
</dbReference>
<dbReference type="AlphaFoldDB" id="A0A4P8IDM3"/>
<keyword evidence="8" id="KW-1185">Reference proteome</keyword>
<evidence type="ECO:0000256" key="4">
    <source>
        <dbReference type="ARBA" id="ARBA00023136"/>
    </source>
</evidence>